<accession>A0A0F8ZD20</accession>
<protein>
    <submittedName>
        <fullName evidence="1">Uncharacterized protein</fullName>
    </submittedName>
</protein>
<dbReference type="AlphaFoldDB" id="A0A0F8ZD20"/>
<evidence type="ECO:0000313" key="1">
    <source>
        <dbReference type="EMBL" id="KKK64369.1"/>
    </source>
</evidence>
<proteinExistence type="predicted"/>
<sequence>ISIVKARGGNIYVGGWIDGAISGGENGFWRSTASPATSFSARVDTGFIEGDAIDRIMFLAGSEADSNDIWSLYQDESADEITLKVYDNSGNSWSESSAIDTVVESPFRFSYDAMDRQDPFRIHL</sequence>
<organism evidence="1">
    <name type="scientific">marine sediment metagenome</name>
    <dbReference type="NCBI Taxonomy" id="412755"/>
    <lineage>
        <taxon>unclassified sequences</taxon>
        <taxon>metagenomes</taxon>
        <taxon>ecological metagenomes</taxon>
    </lineage>
</organism>
<comment type="caution">
    <text evidence="1">The sequence shown here is derived from an EMBL/GenBank/DDBJ whole genome shotgun (WGS) entry which is preliminary data.</text>
</comment>
<feature type="non-terminal residue" evidence="1">
    <location>
        <position position="1"/>
    </location>
</feature>
<reference evidence="1" key="1">
    <citation type="journal article" date="2015" name="Nature">
        <title>Complex archaea that bridge the gap between prokaryotes and eukaryotes.</title>
        <authorList>
            <person name="Spang A."/>
            <person name="Saw J.H."/>
            <person name="Jorgensen S.L."/>
            <person name="Zaremba-Niedzwiedzka K."/>
            <person name="Martijn J."/>
            <person name="Lind A.E."/>
            <person name="van Eijk R."/>
            <person name="Schleper C."/>
            <person name="Guy L."/>
            <person name="Ettema T.J."/>
        </authorList>
    </citation>
    <scope>NUCLEOTIDE SEQUENCE</scope>
</reference>
<dbReference type="EMBL" id="LAZR01061054">
    <property type="protein sequence ID" value="KKK64369.1"/>
    <property type="molecule type" value="Genomic_DNA"/>
</dbReference>
<gene>
    <name evidence="1" type="ORF">LCGC14_2984910</name>
</gene>
<name>A0A0F8ZD20_9ZZZZ</name>